<keyword evidence="12" id="KW-0456">Lyase</keyword>
<dbReference type="PROSITE" id="PS51435">
    <property type="entry name" value="AP_NUCLEASE_F1_4"/>
    <property type="match status" value="1"/>
</dbReference>
<protein>
    <recommendedName>
        <fullName evidence="3">exodeoxyribonuclease III</fullName>
        <ecNumber evidence="3">3.1.11.2</ecNumber>
    </recommendedName>
</protein>
<dbReference type="CDD" id="cd09087">
    <property type="entry name" value="Ape1-like_AP-endo"/>
    <property type="match status" value="1"/>
</dbReference>
<keyword evidence="9" id="KW-0227">DNA damage</keyword>
<keyword evidence="4 7" id="KW-0479">Metal-binding</keyword>
<feature type="non-terminal residue" evidence="12">
    <location>
        <position position="192"/>
    </location>
</feature>
<organism evidence="12 13">
    <name type="scientific">Halocaridina rubra</name>
    <name type="common">Hawaiian red shrimp</name>
    <dbReference type="NCBI Taxonomy" id="373956"/>
    <lineage>
        <taxon>Eukaryota</taxon>
        <taxon>Metazoa</taxon>
        <taxon>Ecdysozoa</taxon>
        <taxon>Arthropoda</taxon>
        <taxon>Crustacea</taxon>
        <taxon>Multicrustacea</taxon>
        <taxon>Malacostraca</taxon>
        <taxon>Eumalacostraca</taxon>
        <taxon>Eucarida</taxon>
        <taxon>Decapoda</taxon>
        <taxon>Pleocyemata</taxon>
        <taxon>Caridea</taxon>
        <taxon>Atyoidea</taxon>
        <taxon>Atyidae</taxon>
        <taxon>Halocaridina</taxon>
    </lineage>
</organism>
<keyword evidence="13" id="KW-1185">Reference proteome</keyword>
<dbReference type="PANTHER" id="PTHR22748:SF6">
    <property type="entry name" value="DNA-(APURINIC OR APYRIMIDINIC SITE) ENDONUCLEASE"/>
    <property type="match status" value="1"/>
</dbReference>
<name>A0AAN8WH97_HALRR</name>
<comment type="similarity">
    <text evidence="2 9">Belongs to the DNA repair enzymes AP/ExoA family.</text>
</comment>
<dbReference type="EC" id="3.1.11.2" evidence="3"/>
<dbReference type="GO" id="GO:0003677">
    <property type="term" value="F:DNA binding"/>
    <property type="evidence" value="ECO:0007669"/>
    <property type="project" value="InterPro"/>
</dbReference>
<dbReference type="GO" id="GO:0046872">
    <property type="term" value="F:metal ion binding"/>
    <property type="evidence" value="ECO:0007669"/>
    <property type="project" value="UniProtKB-KW"/>
</dbReference>
<dbReference type="GO" id="GO:0006284">
    <property type="term" value="P:base-excision repair"/>
    <property type="evidence" value="ECO:0007669"/>
    <property type="project" value="TreeGrafter"/>
</dbReference>
<accession>A0AAN8WH97</accession>
<feature type="site" description="Transition state stabilizer" evidence="8">
    <location>
        <position position="186"/>
    </location>
</feature>
<sequence length="192" mass="21767">MPPKRAKKSVGEEHVQKKSKTENFASDAKTEGEEPWNFKIVSWNVDGLRAWMKKDGMSIFDAEDADIVCLQETKCSDSKLPSEVKNVKGYKSYFFSAKTDGYSGVALFSKIEPVSVTYGIGDDTHDDEGRCIIAEYDKFYFVTAYVPNSGRKLVTLDKRMDWDPKFRKVLQDLDAKKPVIMCGDLNVSHKEI</sequence>
<feature type="binding site" evidence="7">
    <location>
        <position position="44"/>
    </location>
    <ligand>
        <name>Mg(2+)</name>
        <dbReference type="ChEBI" id="CHEBI:18420"/>
        <label>1</label>
    </ligand>
</feature>
<keyword evidence="9" id="KW-0234">DNA repair</keyword>
<dbReference type="EMBL" id="JAXCGZ010019431">
    <property type="protein sequence ID" value="KAK7066102.1"/>
    <property type="molecule type" value="Genomic_DNA"/>
</dbReference>
<keyword evidence="7" id="KW-0464">Manganese</keyword>
<evidence type="ECO:0000256" key="2">
    <source>
        <dbReference type="ARBA" id="ARBA00007092"/>
    </source>
</evidence>
<dbReference type="GO" id="GO:0008311">
    <property type="term" value="F:double-stranded DNA 3'-5' DNA exonuclease activity"/>
    <property type="evidence" value="ECO:0007669"/>
    <property type="project" value="UniProtKB-EC"/>
</dbReference>
<evidence type="ECO:0000256" key="8">
    <source>
        <dbReference type="PIRSR" id="PIRSR604808-3"/>
    </source>
</evidence>
<dbReference type="PANTHER" id="PTHR22748">
    <property type="entry name" value="AP ENDONUCLEASE"/>
    <property type="match status" value="1"/>
</dbReference>
<feature type="domain" description="Endonuclease/exonuclease/phosphatase" evidence="11">
    <location>
        <begin position="41"/>
        <end position="189"/>
    </location>
</feature>
<dbReference type="PROSITE" id="PS00726">
    <property type="entry name" value="AP_NUCLEASE_F1_1"/>
    <property type="match status" value="1"/>
</dbReference>
<evidence type="ECO:0000313" key="12">
    <source>
        <dbReference type="EMBL" id="KAK7066102.1"/>
    </source>
</evidence>
<feature type="compositionally biased region" description="Basic and acidic residues" evidence="10">
    <location>
        <begin position="9"/>
        <end position="21"/>
    </location>
</feature>
<dbReference type="GO" id="GO:0008081">
    <property type="term" value="F:phosphoric diester hydrolase activity"/>
    <property type="evidence" value="ECO:0007669"/>
    <property type="project" value="TreeGrafter"/>
</dbReference>
<feature type="binding site" evidence="7">
    <location>
        <position position="72"/>
    </location>
    <ligand>
        <name>Mg(2+)</name>
        <dbReference type="ChEBI" id="CHEBI:18420"/>
        <label>1</label>
    </ligand>
</feature>
<evidence type="ECO:0000313" key="13">
    <source>
        <dbReference type="Proteomes" id="UP001381693"/>
    </source>
</evidence>
<feature type="binding site" evidence="7">
    <location>
        <position position="184"/>
    </location>
    <ligand>
        <name>Mg(2+)</name>
        <dbReference type="ChEBI" id="CHEBI:18420"/>
        <label>1</label>
    </ligand>
</feature>
<comment type="cofactor">
    <cofactor evidence="7 9">
        <name>Mg(2+)</name>
        <dbReference type="ChEBI" id="CHEBI:18420"/>
    </cofactor>
    <cofactor evidence="7 9">
        <name>Mn(2+)</name>
        <dbReference type="ChEBI" id="CHEBI:29035"/>
    </cofactor>
    <text evidence="7 9">Probably binds two magnesium or manganese ions per subunit.</text>
</comment>
<gene>
    <name evidence="12" type="primary">APEX1</name>
    <name evidence="12" type="ORF">SK128_013158</name>
</gene>
<dbReference type="InterPro" id="IPR020847">
    <property type="entry name" value="AP_endonuclease_F1_BS"/>
</dbReference>
<evidence type="ECO:0000256" key="7">
    <source>
        <dbReference type="PIRSR" id="PIRSR604808-2"/>
    </source>
</evidence>
<evidence type="ECO:0000256" key="4">
    <source>
        <dbReference type="ARBA" id="ARBA00022723"/>
    </source>
</evidence>
<dbReference type="Proteomes" id="UP001381693">
    <property type="component" value="Unassembled WGS sequence"/>
</dbReference>
<evidence type="ECO:0000256" key="1">
    <source>
        <dbReference type="ARBA" id="ARBA00000493"/>
    </source>
</evidence>
<proteinExistence type="inferred from homology"/>
<dbReference type="InterPro" id="IPR005135">
    <property type="entry name" value="Endo/exonuclease/phosphatase"/>
</dbReference>
<evidence type="ECO:0000256" key="6">
    <source>
        <dbReference type="ARBA" id="ARBA00022842"/>
    </source>
</evidence>
<dbReference type="GO" id="GO:0016829">
    <property type="term" value="F:lyase activity"/>
    <property type="evidence" value="ECO:0007669"/>
    <property type="project" value="UniProtKB-KW"/>
</dbReference>
<evidence type="ECO:0000256" key="3">
    <source>
        <dbReference type="ARBA" id="ARBA00012115"/>
    </source>
</evidence>
<comment type="caution">
    <text evidence="12">The sequence shown here is derived from an EMBL/GenBank/DDBJ whole genome shotgun (WGS) entry which is preliminary data.</text>
</comment>
<feature type="binding site" evidence="7">
    <location>
        <position position="186"/>
    </location>
    <ligand>
        <name>Mg(2+)</name>
        <dbReference type="ChEBI" id="CHEBI:18420"/>
        <label>1</label>
    </ligand>
</feature>
<dbReference type="AlphaFoldDB" id="A0AAN8WH97"/>
<dbReference type="NCBIfam" id="TIGR00633">
    <property type="entry name" value="xth"/>
    <property type="match status" value="1"/>
</dbReference>
<dbReference type="InterPro" id="IPR036691">
    <property type="entry name" value="Endo/exonu/phosph_ase_sf"/>
</dbReference>
<evidence type="ECO:0000259" key="11">
    <source>
        <dbReference type="Pfam" id="PF03372"/>
    </source>
</evidence>
<keyword evidence="5" id="KW-0378">Hydrolase</keyword>
<dbReference type="Gene3D" id="3.60.10.10">
    <property type="entry name" value="Endonuclease/exonuclease/phosphatase"/>
    <property type="match status" value="1"/>
</dbReference>
<evidence type="ECO:0000256" key="5">
    <source>
        <dbReference type="ARBA" id="ARBA00022801"/>
    </source>
</evidence>
<evidence type="ECO:0000256" key="9">
    <source>
        <dbReference type="RuleBase" id="RU362131"/>
    </source>
</evidence>
<reference evidence="12 13" key="1">
    <citation type="submission" date="2023-11" db="EMBL/GenBank/DDBJ databases">
        <title>Halocaridina rubra genome assembly.</title>
        <authorList>
            <person name="Smith C."/>
        </authorList>
    </citation>
    <scope>NUCLEOTIDE SEQUENCE [LARGE SCALE GENOMIC DNA]</scope>
    <source>
        <strain evidence="12">EP-1</strain>
        <tissue evidence="12">Whole</tissue>
    </source>
</reference>
<dbReference type="SUPFAM" id="SSF56219">
    <property type="entry name" value="DNase I-like"/>
    <property type="match status" value="1"/>
</dbReference>
<dbReference type="Pfam" id="PF03372">
    <property type="entry name" value="Exo_endo_phos"/>
    <property type="match status" value="1"/>
</dbReference>
<comment type="catalytic activity">
    <reaction evidence="1">
        <text>Exonucleolytic cleavage in the 3'- to 5'-direction to yield nucleoside 5'-phosphates.</text>
        <dbReference type="EC" id="3.1.11.2"/>
    </reaction>
</comment>
<evidence type="ECO:0000256" key="10">
    <source>
        <dbReference type="SAM" id="MobiDB-lite"/>
    </source>
</evidence>
<dbReference type="GO" id="GO:0005634">
    <property type="term" value="C:nucleus"/>
    <property type="evidence" value="ECO:0007669"/>
    <property type="project" value="TreeGrafter"/>
</dbReference>
<keyword evidence="6 7" id="KW-0460">Magnesium</keyword>
<dbReference type="InterPro" id="IPR004808">
    <property type="entry name" value="AP_endonuc_1"/>
</dbReference>
<dbReference type="GO" id="GO:0003906">
    <property type="term" value="F:DNA-(apurinic or apyrimidinic site) endonuclease activity"/>
    <property type="evidence" value="ECO:0007669"/>
    <property type="project" value="TreeGrafter"/>
</dbReference>
<feature type="region of interest" description="Disordered" evidence="10">
    <location>
        <begin position="1"/>
        <end position="29"/>
    </location>
</feature>